<accession>A0A6G0W3I2</accession>
<sequence length="125" mass="13711">MPSDDDYAKNRVLMRRFVLHEAVRNGDLDGMVKGLLTSNTKIDGIHERSNQPLHVACESGHLAVIKFLLDKGAAINTTGHDNRTALHFASNYGYLDVVKSLLENGAALDMKSHARPLVLMKGLTS</sequence>
<dbReference type="AlphaFoldDB" id="A0A6G0W3I2"/>
<dbReference type="Gene3D" id="1.25.40.20">
    <property type="entry name" value="Ankyrin repeat-containing domain"/>
    <property type="match status" value="2"/>
</dbReference>
<dbReference type="Proteomes" id="UP000481153">
    <property type="component" value="Unassembled WGS sequence"/>
</dbReference>
<protein>
    <submittedName>
        <fullName evidence="4">Uncharacterized protein</fullName>
    </submittedName>
</protein>
<name>A0A6G0W3I2_9STRA</name>
<gene>
    <name evidence="4" type="ORF">Ae201684_019115</name>
</gene>
<dbReference type="EMBL" id="VJMJ01000397">
    <property type="protein sequence ID" value="KAF0721495.1"/>
    <property type="molecule type" value="Genomic_DNA"/>
</dbReference>
<dbReference type="InterPro" id="IPR036770">
    <property type="entry name" value="Ankyrin_rpt-contain_sf"/>
</dbReference>
<keyword evidence="1" id="KW-0677">Repeat</keyword>
<feature type="repeat" description="ANK" evidence="3">
    <location>
        <begin position="48"/>
        <end position="80"/>
    </location>
</feature>
<dbReference type="PROSITE" id="PS50297">
    <property type="entry name" value="ANK_REP_REGION"/>
    <property type="match status" value="2"/>
</dbReference>
<evidence type="ECO:0000256" key="1">
    <source>
        <dbReference type="ARBA" id="ARBA00022737"/>
    </source>
</evidence>
<keyword evidence="5" id="KW-1185">Reference proteome</keyword>
<proteinExistence type="predicted"/>
<reference evidence="4 5" key="1">
    <citation type="submission" date="2019-07" db="EMBL/GenBank/DDBJ databases">
        <title>Genomics analysis of Aphanomyces spp. identifies a new class of oomycete effector associated with host adaptation.</title>
        <authorList>
            <person name="Gaulin E."/>
        </authorList>
    </citation>
    <scope>NUCLEOTIDE SEQUENCE [LARGE SCALE GENOMIC DNA]</scope>
    <source>
        <strain evidence="4 5">ATCC 201684</strain>
    </source>
</reference>
<keyword evidence="2 3" id="KW-0040">ANK repeat</keyword>
<dbReference type="PROSITE" id="PS50088">
    <property type="entry name" value="ANK_REPEAT"/>
    <property type="match status" value="2"/>
</dbReference>
<dbReference type="Pfam" id="PF12796">
    <property type="entry name" value="Ank_2"/>
    <property type="match status" value="1"/>
</dbReference>
<dbReference type="SMART" id="SM00248">
    <property type="entry name" value="ANK"/>
    <property type="match status" value="2"/>
</dbReference>
<evidence type="ECO:0000256" key="3">
    <source>
        <dbReference type="PROSITE-ProRule" id="PRU00023"/>
    </source>
</evidence>
<dbReference type="PANTHER" id="PTHR24171">
    <property type="entry name" value="ANKYRIN REPEAT DOMAIN-CONTAINING PROTEIN 39-RELATED"/>
    <property type="match status" value="1"/>
</dbReference>
<comment type="caution">
    <text evidence="4">The sequence shown here is derived from an EMBL/GenBank/DDBJ whole genome shotgun (WGS) entry which is preliminary data.</text>
</comment>
<evidence type="ECO:0000256" key="2">
    <source>
        <dbReference type="ARBA" id="ARBA00023043"/>
    </source>
</evidence>
<dbReference type="SUPFAM" id="SSF48403">
    <property type="entry name" value="Ankyrin repeat"/>
    <property type="match status" value="1"/>
</dbReference>
<organism evidence="4 5">
    <name type="scientific">Aphanomyces euteiches</name>
    <dbReference type="NCBI Taxonomy" id="100861"/>
    <lineage>
        <taxon>Eukaryota</taxon>
        <taxon>Sar</taxon>
        <taxon>Stramenopiles</taxon>
        <taxon>Oomycota</taxon>
        <taxon>Saprolegniomycetes</taxon>
        <taxon>Saprolegniales</taxon>
        <taxon>Verrucalvaceae</taxon>
        <taxon>Aphanomyces</taxon>
    </lineage>
</organism>
<evidence type="ECO:0000313" key="4">
    <source>
        <dbReference type="EMBL" id="KAF0721495.1"/>
    </source>
</evidence>
<evidence type="ECO:0000313" key="5">
    <source>
        <dbReference type="Proteomes" id="UP000481153"/>
    </source>
</evidence>
<dbReference type="InterPro" id="IPR002110">
    <property type="entry name" value="Ankyrin_rpt"/>
</dbReference>
<feature type="repeat" description="ANK" evidence="3">
    <location>
        <begin position="81"/>
        <end position="113"/>
    </location>
</feature>